<name>A0A168JCA2_CORDF</name>
<feature type="compositionally biased region" description="Low complexity" evidence="1">
    <location>
        <begin position="649"/>
        <end position="662"/>
    </location>
</feature>
<reference evidence="2 3" key="1">
    <citation type="journal article" date="2016" name="Genome Biol. Evol.">
        <title>Divergent and convergent evolution of fungal pathogenicity.</title>
        <authorList>
            <person name="Shang Y."/>
            <person name="Xiao G."/>
            <person name="Zheng P."/>
            <person name="Cen K."/>
            <person name="Zhan S."/>
            <person name="Wang C."/>
        </authorList>
    </citation>
    <scope>NUCLEOTIDE SEQUENCE [LARGE SCALE GENOMIC DNA]</scope>
    <source>
        <strain evidence="2 3">RCEF 1005</strain>
    </source>
</reference>
<feature type="compositionally biased region" description="Low complexity" evidence="1">
    <location>
        <begin position="14"/>
        <end position="25"/>
    </location>
</feature>
<comment type="caution">
    <text evidence="2">The sequence shown here is derived from an EMBL/GenBank/DDBJ whole genome shotgun (WGS) entry which is preliminary data.</text>
</comment>
<proteinExistence type="predicted"/>
<accession>A0A168JCA2</accession>
<feature type="region of interest" description="Disordered" evidence="1">
    <location>
        <begin position="343"/>
        <end position="367"/>
    </location>
</feature>
<feature type="region of interest" description="Disordered" evidence="1">
    <location>
        <begin position="380"/>
        <end position="420"/>
    </location>
</feature>
<feature type="region of interest" description="Disordered" evidence="1">
    <location>
        <begin position="268"/>
        <end position="315"/>
    </location>
</feature>
<evidence type="ECO:0000313" key="3">
    <source>
        <dbReference type="Proteomes" id="UP000076881"/>
    </source>
</evidence>
<organism evidence="2 3">
    <name type="scientific">Akanthomyces lecanii RCEF 1005</name>
    <dbReference type="NCBI Taxonomy" id="1081108"/>
    <lineage>
        <taxon>Eukaryota</taxon>
        <taxon>Fungi</taxon>
        <taxon>Dikarya</taxon>
        <taxon>Ascomycota</taxon>
        <taxon>Pezizomycotina</taxon>
        <taxon>Sordariomycetes</taxon>
        <taxon>Hypocreomycetidae</taxon>
        <taxon>Hypocreales</taxon>
        <taxon>Cordycipitaceae</taxon>
        <taxon>Akanthomyces</taxon>
        <taxon>Cordyceps confragosa</taxon>
    </lineage>
</organism>
<sequence length="718" mass="78104">MGFLAFLQRRQSDKTSLSSSPSTITLQRSSTYTLPAASKFRSRSDADLVSRNSTYRQQLAHETQAEASGATPPPTAASSAESPRPWQSETIPSSNSAKRLSSASSSYSDLLLPRTSTRPGTHTFSAAGRHVDLLDAHGQIGPSDFRARLQASGSRDYGEDVAERNIGQNGLLLGSPAVQNFYATRSAQVVPRRQNTSASKYRKYANKEIILEDPEAEDAYRPSSRASSLHTARSLPITRVRVTSIFDSPVYTEARRASVASIGLPKLEEASSSRKEVGAEESDDAFPPSIPRFRRSEAESSGERPSSALGSVRRARQSVDVMSAYHMGEPIKEAPVERMFGEDGVNKRPVSRNQRSSPTSHQQNLSIENMLRWRQSFGDVDEDQRSVATERATDSRASQRHCWSVASTEPTERSDVSSVNLRPVSRATATTSVDLRSLMDLDESCCKARASYDIDRAQQDDDVESCSITTDGSDVDAFVEKRKRRGTPEDEALLFNESGFFTSGGGALPGLFGGAAETQRQPTKPALVSDGKRDSNQTLKGHHTDAATQQSLDMLIPQDARPVSRLGSPVCPELNDAAALEEEDRCSSIATPESVSGGAFVPQMYLTQRQRLLALGFDYDTDDDDDDDAELAALDDSVGLEGKDKATQQRRQLSSSPLPRLSIIVEAPPASEEGDAAVAARRRKEAKKLTRRGGPRARLRRVGTSLKDEGDGNLADVE</sequence>
<feature type="region of interest" description="Disordered" evidence="1">
    <location>
        <begin position="634"/>
        <end position="718"/>
    </location>
</feature>
<feature type="region of interest" description="Disordered" evidence="1">
    <location>
        <begin position="1"/>
        <end position="100"/>
    </location>
</feature>
<feature type="compositionally biased region" description="Polar residues" evidence="1">
    <location>
        <begin position="50"/>
        <end position="61"/>
    </location>
</feature>
<evidence type="ECO:0000313" key="2">
    <source>
        <dbReference type="EMBL" id="OAA80255.1"/>
    </source>
</evidence>
<feature type="compositionally biased region" description="Basic residues" evidence="1">
    <location>
        <begin position="680"/>
        <end position="701"/>
    </location>
</feature>
<dbReference type="OrthoDB" id="5325276at2759"/>
<keyword evidence="3" id="KW-1185">Reference proteome</keyword>
<dbReference type="Proteomes" id="UP000076881">
    <property type="component" value="Unassembled WGS sequence"/>
</dbReference>
<dbReference type="EMBL" id="AZHF01000002">
    <property type="protein sequence ID" value="OAA80255.1"/>
    <property type="molecule type" value="Genomic_DNA"/>
</dbReference>
<feature type="compositionally biased region" description="Polar residues" evidence="1">
    <location>
        <begin position="351"/>
        <end position="367"/>
    </location>
</feature>
<protein>
    <submittedName>
        <fullName evidence="2">Uncharacterized protein</fullName>
    </submittedName>
</protein>
<feature type="compositionally biased region" description="Low complexity" evidence="1">
    <location>
        <begin position="65"/>
        <end position="83"/>
    </location>
</feature>
<feature type="compositionally biased region" description="Basic and acidic residues" evidence="1">
    <location>
        <begin position="268"/>
        <end position="278"/>
    </location>
</feature>
<dbReference type="AlphaFoldDB" id="A0A168JCA2"/>
<evidence type="ECO:0000256" key="1">
    <source>
        <dbReference type="SAM" id="MobiDB-lite"/>
    </source>
</evidence>
<gene>
    <name evidence="2" type="ORF">LEL_03741</name>
</gene>
<feature type="region of interest" description="Disordered" evidence="1">
    <location>
        <begin position="511"/>
        <end position="547"/>
    </location>
</feature>